<evidence type="ECO:0000256" key="8">
    <source>
        <dbReference type="ARBA" id="ARBA00023125"/>
    </source>
</evidence>
<sequence length="279" mass="30534">MPEGDSVYRLAHRMQFLVGREVLSTSIRVPAFAVASFDGRSVDEVWPVGKHLFMRFGDDVLQTHLRMEGTWSVHRLGTRWRKPGHTARVVLAVDGAPGATPIEVVGHELGLVRVFPVAEYGERVAGFGPDVLGTEWPTGGREEARRRLLADPGRAVGLALLDQRVLAGVGNEYRAEICFLCGVHPATPVGDVDVDKILDLTRRLMWANRLSPVRVITGDKRPGHTSYVFGRNRRACRRCGTAIVKGTLGVEPGGGPGRDPERIIWWCPTCQPPPARGAG</sequence>
<evidence type="ECO:0000259" key="15">
    <source>
        <dbReference type="PROSITE" id="PS51068"/>
    </source>
</evidence>
<evidence type="ECO:0000256" key="6">
    <source>
        <dbReference type="ARBA" id="ARBA00022801"/>
    </source>
</evidence>
<dbReference type="InterPro" id="IPR044090">
    <property type="entry name" value="Nei2_N"/>
</dbReference>
<keyword evidence="5 13" id="KW-0863">Zinc-finger</keyword>
<dbReference type="Proteomes" id="UP000029548">
    <property type="component" value="Unassembled WGS sequence"/>
</dbReference>
<dbReference type="Gene3D" id="1.10.8.50">
    <property type="match status" value="1"/>
</dbReference>
<evidence type="ECO:0000256" key="12">
    <source>
        <dbReference type="ARBA" id="ARBA00023295"/>
    </source>
</evidence>
<name>A0A095ZJH2_9CORY</name>
<dbReference type="AlphaFoldDB" id="A0A095ZJH2"/>
<dbReference type="SUPFAM" id="SSF81624">
    <property type="entry name" value="N-terminal domain of MutM-like DNA repair proteins"/>
    <property type="match status" value="1"/>
</dbReference>
<dbReference type="PROSITE" id="PS51066">
    <property type="entry name" value="ZF_FPG_2"/>
    <property type="match status" value="1"/>
</dbReference>
<keyword evidence="9" id="KW-0234">DNA repair</keyword>
<dbReference type="SMART" id="SM01232">
    <property type="entry name" value="H2TH"/>
    <property type="match status" value="1"/>
</dbReference>
<dbReference type="Pfam" id="PF06831">
    <property type="entry name" value="H2TH"/>
    <property type="match status" value="1"/>
</dbReference>
<dbReference type="InterPro" id="IPR000214">
    <property type="entry name" value="Znf_DNA_glyclase/AP_lyase"/>
</dbReference>
<dbReference type="PANTHER" id="PTHR42697:SF1">
    <property type="entry name" value="ENDONUCLEASE 8"/>
    <property type="match status" value="1"/>
</dbReference>
<dbReference type="GO" id="GO:0008270">
    <property type="term" value="F:zinc ion binding"/>
    <property type="evidence" value="ECO:0007669"/>
    <property type="project" value="UniProtKB-KW"/>
</dbReference>
<keyword evidence="16" id="KW-0540">Nuclease</keyword>
<dbReference type="GO" id="GO:0006284">
    <property type="term" value="P:base-excision repair"/>
    <property type="evidence" value="ECO:0007669"/>
    <property type="project" value="InterPro"/>
</dbReference>
<evidence type="ECO:0000256" key="13">
    <source>
        <dbReference type="PROSITE-ProRule" id="PRU00391"/>
    </source>
</evidence>
<keyword evidence="16" id="KW-0255">Endonuclease</keyword>
<evidence type="ECO:0000313" key="17">
    <source>
        <dbReference type="Proteomes" id="UP000029548"/>
    </source>
</evidence>
<dbReference type="SMART" id="SM00898">
    <property type="entry name" value="Fapy_DNA_glyco"/>
    <property type="match status" value="1"/>
</dbReference>
<keyword evidence="6" id="KW-0378">Hydrolase</keyword>
<feature type="domain" description="Formamidopyrimidine-DNA glycosylase catalytic" evidence="15">
    <location>
        <begin position="2"/>
        <end position="87"/>
    </location>
</feature>
<keyword evidence="4" id="KW-0227">DNA damage</keyword>
<dbReference type="Pfam" id="PF01149">
    <property type="entry name" value="Fapy_DNA_glyco"/>
    <property type="match status" value="1"/>
</dbReference>
<dbReference type="GO" id="GO:0003684">
    <property type="term" value="F:damaged DNA binding"/>
    <property type="evidence" value="ECO:0007669"/>
    <property type="project" value="InterPro"/>
</dbReference>
<keyword evidence="3" id="KW-0479">Metal-binding</keyword>
<keyword evidence="8" id="KW-0238">DNA-binding</keyword>
<organism evidence="16 17">
    <name type="scientific">Corynebacterium freneyi DNF00450</name>
    <dbReference type="NCBI Taxonomy" id="1287475"/>
    <lineage>
        <taxon>Bacteria</taxon>
        <taxon>Bacillati</taxon>
        <taxon>Actinomycetota</taxon>
        <taxon>Actinomycetes</taxon>
        <taxon>Mycobacteriales</taxon>
        <taxon>Corynebacteriaceae</taxon>
        <taxon>Corynebacterium</taxon>
    </lineage>
</organism>
<dbReference type="InterPro" id="IPR035937">
    <property type="entry name" value="FPG_N"/>
</dbReference>
<proteinExistence type="inferred from homology"/>
<gene>
    <name evidence="16" type="ORF">HMPREF1650_01130</name>
</gene>
<keyword evidence="12" id="KW-0326">Glycosidase</keyword>
<evidence type="ECO:0000256" key="10">
    <source>
        <dbReference type="ARBA" id="ARBA00023239"/>
    </source>
</evidence>
<dbReference type="GO" id="GO:0140078">
    <property type="term" value="F:class I DNA-(apurinic or apyrimidinic site) endonuclease activity"/>
    <property type="evidence" value="ECO:0007669"/>
    <property type="project" value="UniProtKB-EC"/>
</dbReference>
<dbReference type="GO" id="GO:0000703">
    <property type="term" value="F:oxidized pyrimidine nucleobase lesion DNA N-glycosylase activity"/>
    <property type="evidence" value="ECO:0007669"/>
    <property type="project" value="TreeGrafter"/>
</dbReference>
<dbReference type="EMBL" id="JRNE01000012">
    <property type="protein sequence ID" value="KGF18767.1"/>
    <property type="molecule type" value="Genomic_DNA"/>
</dbReference>
<dbReference type="PROSITE" id="PS51068">
    <property type="entry name" value="FPG_CAT"/>
    <property type="match status" value="1"/>
</dbReference>
<protein>
    <recommendedName>
        <fullName evidence="2">DNA-(apurinic or apyrimidinic site) lyase</fullName>
        <ecNumber evidence="2">4.2.99.18</ecNumber>
    </recommendedName>
</protein>
<dbReference type="RefSeq" id="WP_035119868.1">
    <property type="nucleotide sequence ID" value="NZ_JRNE01000012.1"/>
</dbReference>
<evidence type="ECO:0000256" key="1">
    <source>
        <dbReference type="ARBA" id="ARBA00009409"/>
    </source>
</evidence>
<evidence type="ECO:0000256" key="5">
    <source>
        <dbReference type="ARBA" id="ARBA00022771"/>
    </source>
</evidence>
<dbReference type="SUPFAM" id="SSF46946">
    <property type="entry name" value="S13-like H2TH domain"/>
    <property type="match status" value="1"/>
</dbReference>
<evidence type="ECO:0000256" key="9">
    <source>
        <dbReference type="ARBA" id="ARBA00023204"/>
    </source>
</evidence>
<evidence type="ECO:0000256" key="11">
    <source>
        <dbReference type="ARBA" id="ARBA00023268"/>
    </source>
</evidence>
<dbReference type="InterPro" id="IPR012319">
    <property type="entry name" value="FPG_cat"/>
</dbReference>
<keyword evidence="7" id="KW-0862">Zinc</keyword>
<evidence type="ECO:0000256" key="3">
    <source>
        <dbReference type="ARBA" id="ARBA00022723"/>
    </source>
</evidence>
<comment type="similarity">
    <text evidence="1">Belongs to the FPG family.</text>
</comment>
<evidence type="ECO:0000256" key="4">
    <source>
        <dbReference type="ARBA" id="ARBA00022763"/>
    </source>
</evidence>
<dbReference type="Gene3D" id="3.20.190.10">
    <property type="entry name" value="MutM-like, N-terminal"/>
    <property type="match status" value="1"/>
</dbReference>
<evidence type="ECO:0000256" key="7">
    <source>
        <dbReference type="ARBA" id="ARBA00022833"/>
    </source>
</evidence>
<feature type="domain" description="FPG-type" evidence="14">
    <location>
        <begin position="227"/>
        <end position="272"/>
    </location>
</feature>
<keyword evidence="10" id="KW-0456">Lyase</keyword>
<dbReference type="InterPro" id="IPR010979">
    <property type="entry name" value="Ribosomal_uS13-like_H2TH"/>
</dbReference>
<comment type="caution">
    <text evidence="16">The sequence shown here is derived from an EMBL/GenBank/DDBJ whole genome shotgun (WGS) entry which is preliminary data.</text>
</comment>
<dbReference type="InterPro" id="IPR015886">
    <property type="entry name" value="H2TH_FPG"/>
</dbReference>
<dbReference type="CDD" id="cd08971">
    <property type="entry name" value="AcNei2_N"/>
    <property type="match status" value="1"/>
</dbReference>
<evidence type="ECO:0000256" key="2">
    <source>
        <dbReference type="ARBA" id="ARBA00012720"/>
    </source>
</evidence>
<accession>A0A095ZJH2</accession>
<dbReference type="PANTHER" id="PTHR42697">
    <property type="entry name" value="ENDONUCLEASE 8"/>
    <property type="match status" value="1"/>
</dbReference>
<dbReference type="SUPFAM" id="SSF57716">
    <property type="entry name" value="Glucocorticoid receptor-like (DNA-binding domain)"/>
    <property type="match status" value="1"/>
</dbReference>
<keyword evidence="11" id="KW-0511">Multifunctional enzyme</keyword>
<dbReference type="EC" id="4.2.99.18" evidence="2"/>
<evidence type="ECO:0000259" key="14">
    <source>
        <dbReference type="PROSITE" id="PS51066"/>
    </source>
</evidence>
<evidence type="ECO:0000313" key="16">
    <source>
        <dbReference type="EMBL" id="KGF18767.1"/>
    </source>
</evidence>
<dbReference type="eggNOG" id="COG0266">
    <property type="taxonomic scope" value="Bacteria"/>
</dbReference>
<reference evidence="16 17" key="1">
    <citation type="submission" date="2014-07" db="EMBL/GenBank/DDBJ databases">
        <authorList>
            <person name="McCorrison J."/>
            <person name="Sanka R."/>
            <person name="Torralba M."/>
            <person name="Gillis M."/>
            <person name="Haft D.H."/>
            <person name="Methe B."/>
            <person name="Sutton G."/>
            <person name="Nelson K.E."/>
        </authorList>
    </citation>
    <scope>NUCLEOTIDE SEQUENCE [LARGE SCALE GENOMIC DNA]</scope>
    <source>
        <strain evidence="16 17">DNF00450</strain>
    </source>
</reference>